<protein>
    <submittedName>
        <fullName evidence="2">Uncharacterized protein DUF3553</fullName>
    </submittedName>
</protein>
<accession>A0A3N1MDS0</accession>
<feature type="region of interest" description="Disordered" evidence="1">
    <location>
        <begin position="1"/>
        <end position="22"/>
    </location>
</feature>
<evidence type="ECO:0000313" key="2">
    <source>
        <dbReference type="EMBL" id="ROQ01873.1"/>
    </source>
</evidence>
<evidence type="ECO:0000256" key="1">
    <source>
        <dbReference type="SAM" id="MobiDB-lite"/>
    </source>
</evidence>
<sequence length="65" mass="7162">MKDDMAGGGWTPGALVRHPDEPDWGLGQVQSAIGDRVTVNFEHRGKVLINTAVIRLTAEPRPDRR</sequence>
<proteinExistence type="predicted"/>
<dbReference type="InterPro" id="IPR021938">
    <property type="entry name" value="DUF3553"/>
</dbReference>
<comment type="caution">
    <text evidence="2">The sequence shown here is derived from an EMBL/GenBank/DDBJ whole genome shotgun (WGS) entry which is preliminary data.</text>
</comment>
<gene>
    <name evidence="2" type="ORF">EDC65_1060</name>
</gene>
<dbReference type="EMBL" id="RJKX01000011">
    <property type="protein sequence ID" value="ROQ01873.1"/>
    <property type="molecule type" value="Genomic_DNA"/>
</dbReference>
<organism evidence="2 3">
    <name type="scientific">Stella humosa</name>
    <dbReference type="NCBI Taxonomy" id="94"/>
    <lineage>
        <taxon>Bacteria</taxon>
        <taxon>Pseudomonadati</taxon>
        <taxon>Pseudomonadota</taxon>
        <taxon>Alphaproteobacteria</taxon>
        <taxon>Rhodospirillales</taxon>
        <taxon>Stellaceae</taxon>
        <taxon>Stella</taxon>
    </lineage>
</organism>
<dbReference type="RefSeq" id="WP_245978209.1">
    <property type="nucleotide sequence ID" value="NZ_AP019700.1"/>
</dbReference>
<keyword evidence="3" id="KW-1185">Reference proteome</keyword>
<dbReference type="AlphaFoldDB" id="A0A3N1MDS0"/>
<dbReference type="Proteomes" id="UP000278222">
    <property type="component" value="Unassembled WGS sequence"/>
</dbReference>
<feature type="compositionally biased region" description="Gly residues" evidence="1">
    <location>
        <begin position="1"/>
        <end position="11"/>
    </location>
</feature>
<dbReference type="Pfam" id="PF12073">
    <property type="entry name" value="DUF3553"/>
    <property type="match status" value="1"/>
</dbReference>
<evidence type="ECO:0000313" key="3">
    <source>
        <dbReference type="Proteomes" id="UP000278222"/>
    </source>
</evidence>
<reference evidence="2 3" key="1">
    <citation type="submission" date="2018-11" db="EMBL/GenBank/DDBJ databases">
        <title>Genomic Encyclopedia of Type Strains, Phase IV (KMG-IV): sequencing the most valuable type-strain genomes for metagenomic binning, comparative biology and taxonomic classification.</title>
        <authorList>
            <person name="Goeker M."/>
        </authorList>
    </citation>
    <scope>NUCLEOTIDE SEQUENCE [LARGE SCALE GENOMIC DNA]</scope>
    <source>
        <strain evidence="2 3">DSM 5900</strain>
    </source>
</reference>
<name>A0A3N1MDS0_9PROT</name>